<keyword evidence="2" id="KW-0614">Plasmid</keyword>
<dbReference type="EMBL" id="CP121309">
    <property type="protein sequence ID" value="WFP93811.1"/>
    <property type="molecule type" value="Genomic_DNA"/>
</dbReference>
<dbReference type="SUPFAM" id="SSF56601">
    <property type="entry name" value="beta-lactamase/transpeptidase-like"/>
    <property type="match status" value="1"/>
</dbReference>
<keyword evidence="2" id="KW-0378">Hydrolase</keyword>
<organism evidence="2 3">
    <name type="scientific">Ensifer adhaerens</name>
    <name type="common">Sinorhizobium morelense</name>
    <dbReference type="NCBI Taxonomy" id="106592"/>
    <lineage>
        <taxon>Bacteria</taxon>
        <taxon>Pseudomonadati</taxon>
        <taxon>Pseudomonadota</taxon>
        <taxon>Alphaproteobacteria</taxon>
        <taxon>Hyphomicrobiales</taxon>
        <taxon>Rhizobiaceae</taxon>
        <taxon>Sinorhizobium/Ensifer group</taxon>
        <taxon>Ensifer</taxon>
    </lineage>
</organism>
<dbReference type="PANTHER" id="PTHR46825">
    <property type="entry name" value="D-ALANYL-D-ALANINE-CARBOXYPEPTIDASE/ENDOPEPTIDASE AMPH"/>
    <property type="match status" value="1"/>
</dbReference>
<accession>A0ABY8HNY2</accession>
<geneLocation type="plasmid" evidence="2 3">
    <name>unnamedA</name>
</geneLocation>
<dbReference type="InterPro" id="IPR012338">
    <property type="entry name" value="Beta-lactam/transpept-like"/>
</dbReference>
<dbReference type="GeneID" id="29521398"/>
<dbReference type="GO" id="GO:0016787">
    <property type="term" value="F:hydrolase activity"/>
    <property type="evidence" value="ECO:0007669"/>
    <property type="project" value="UniProtKB-KW"/>
</dbReference>
<dbReference type="InterPro" id="IPR050491">
    <property type="entry name" value="AmpC-like"/>
</dbReference>
<gene>
    <name evidence="2" type="ORF">P4B07_21480</name>
</gene>
<evidence type="ECO:0000313" key="2">
    <source>
        <dbReference type="EMBL" id="WFP93811.1"/>
    </source>
</evidence>
<protein>
    <submittedName>
        <fullName evidence="2">Serine hydrolase</fullName>
        <ecNumber evidence="2">3.1.1.103</ecNumber>
    </submittedName>
</protein>
<dbReference type="PANTHER" id="PTHR46825:SF9">
    <property type="entry name" value="BETA-LACTAMASE-RELATED DOMAIN-CONTAINING PROTEIN"/>
    <property type="match status" value="1"/>
</dbReference>
<dbReference type="RefSeq" id="WP_034790145.1">
    <property type="nucleotide sequence ID" value="NZ_CP015881.1"/>
</dbReference>
<sequence length="506" mass="54148">MTKPTSLDWQAAEAAARRLTAQWVADEPGGAVIGFDASGPRFSHAAGVESLATSAPFTLDSVVRYASLTKHVFSAMVLAHADLIGLDDPLGQHLPELRSPLADVTVGQALDMSGGLPDTRECLSLLGLSVYTETTAGPLLEYLSRLERLNFDAGTEVSYSNTGYRLIEAALERKGFRFDDFVQREIAAPLGIALKAPDVWNDPVSDLVPGYWHSGETWQLSAAGLHISASGSLTGSAGALATWLQALLGGEGRFAGLLQKLQAPRYLADGRPTGYGLGLRNSSLGGREFVGHGGSHPGYKTYFLLDPETRAGFVVVSNREDTNGYKIALESMAALTGIPLPTPAADLGDGLYVTEAGPWWVEVKGSTCTYLDADETLYEDGDGWASSRSASSPLRLRRDGSALVGEVGHAARRFLPAATHEPLPASLSGVWRSDEGAEFTVENGAVLMGVGPVRQTMKLTPLGNGRFLFTLSDGPWVKRICLHLLGPDHLELVTSRARMIEYRRRA</sequence>
<evidence type="ECO:0000259" key="1">
    <source>
        <dbReference type="Pfam" id="PF00144"/>
    </source>
</evidence>
<dbReference type="InterPro" id="IPR001466">
    <property type="entry name" value="Beta-lactam-related"/>
</dbReference>
<proteinExistence type="predicted"/>
<feature type="domain" description="Beta-lactamase-related" evidence="1">
    <location>
        <begin position="24"/>
        <end position="326"/>
    </location>
</feature>
<dbReference type="EC" id="3.1.1.103" evidence="2"/>
<evidence type="ECO:0000313" key="3">
    <source>
        <dbReference type="Proteomes" id="UP001214094"/>
    </source>
</evidence>
<keyword evidence="3" id="KW-1185">Reference proteome</keyword>
<reference evidence="2 3" key="1">
    <citation type="submission" date="2023-03" db="EMBL/GenBank/DDBJ databases">
        <title>Comparative genome and transcriptome analysis combination mining strategies for increasing vitamin B12 production of Ensifer adhaerens strain.</title>
        <authorList>
            <person name="Yongheng L."/>
        </authorList>
    </citation>
    <scope>NUCLEOTIDE SEQUENCE [LARGE SCALE GENOMIC DNA]</scope>
    <source>
        <strain evidence="2 3">Casida A-T305</strain>
        <plasmid evidence="2 3">unnamedA</plasmid>
    </source>
</reference>
<name>A0ABY8HNY2_ENSAD</name>
<dbReference type="Proteomes" id="UP001214094">
    <property type="component" value="Plasmid unnamedA"/>
</dbReference>
<dbReference type="Pfam" id="PF00144">
    <property type="entry name" value="Beta-lactamase"/>
    <property type="match status" value="1"/>
</dbReference>
<dbReference type="Gene3D" id="3.40.710.10">
    <property type="entry name" value="DD-peptidase/beta-lactamase superfamily"/>
    <property type="match status" value="1"/>
</dbReference>